<accession>A0ABD2ZDG5</accession>
<proteinExistence type="predicted"/>
<dbReference type="EMBL" id="JBJUIK010000009">
    <property type="protein sequence ID" value="KAL3517514.1"/>
    <property type="molecule type" value="Genomic_DNA"/>
</dbReference>
<reference evidence="1 2" key="1">
    <citation type="submission" date="2024-11" db="EMBL/GenBank/DDBJ databases">
        <title>A near-complete genome assembly of Cinchona calisaya.</title>
        <authorList>
            <person name="Lian D.C."/>
            <person name="Zhao X.W."/>
            <person name="Wei L."/>
        </authorList>
    </citation>
    <scope>NUCLEOTIDE SEQUENCE [LARGE SCALE GENOMIC DNA]</scope>
    <source>
        <tissue evidence="1">Nenye</tissue>
    </source>
</reference>
<evidence type="ECO:0000313" key="2">
    <source>
        <dbReference type="Proteomes" id="UP001630127"/>
    </source>
</evidence>
<organism evidence="1 2">
    <name type="scientific">Cinchona calisaya</name>
    <dbReference type="NCBI Taxonomy" id="153742"/>
    <lineage>
        <taxon>Eukaryota</taxon>
        <taxon>Viridiplantae</taxon>
        <taxon>Streptophyta</taxon>
        <taxon>Embryophyta</taxon>
        <taxon>Tracheophyta</taxon>
        <taxon>Spermatophyta</taxon>
        <taxon>Magnoliopsida</taxon>
        <taxon>eudicotyledons</taxon>
        <taxon>Gunneridae</taxon>
        <taxon>Pentapetalae</taxon>
        <taxon>asterids</taxon>
        <taxon>lamiids</taxon>
        <taxon>Gentianales</taxon>
        <taxon>Rubiaceae</taxon>
        <taxon>Cinchonoideae</taxon>
        <taxon>Cinchoneae</taxon>
        <taxon>Cinchona</taxon>
    </lineage>
</organism>
<evidence type="ECO:0000313" key="1">
    <source>
        <dbReference type="EMBL" id="KAL3517514.1"/>
    </source>
</evidence>
<protein>
    <submittedName>
        <fullName evidence="1">Uncharacterized protein</fullName>
    </submittedName>
</protein>
<keyword evidence="2" id="KW-1185">Reference proteome</keyword>
<name>A0ABD2ZDG5_9GENT</name>
<dbReference type="InterPro" id="IPR013783">
    <property type="entry name" value="Ig-like_fold"/>
</dbReference>
<gene>
    <name evidence="1" type="ORF">ACH5RR_020103</name>
</gene>
<comment type="caution">
    <text evidence="1">The sequence shown here is derived from an EMBL/GenBank/DDBJ whole genome shotgun (WGS) entry which is preliminary data.</text>
</comment>
<dbReference type="Gene3D" id="2.60.40.10">
    <property type="entry name" value="Immunoglobulins"/>
    <property type="match status" value="1"/>
</dbReference>
<dbReference type="Proteomes" id="UP001630127">
    <property type="component" value="Unassembled WGS sequence"/>
</dbReference>
<sequence length="125" mass="13819">MDRLVKPDFQELCLFFTRGQRCCATFKLTNLMHTMSVAVSLTTTNPSVFDFSQCFSIIPPLSTSAFTLFLSRTCDQPPLSSLPDSIFVRSLMLPTGKARQGDLQTRATHLQGCYNSHILCGTSCG</sequence>
<dbReference type="AlphaFoldDB" id="A0ABD2ZDG5"/>